<comment type="caution">
    <text evidence="7">The sequence shown here is derived from an EMBL/GenBank/DDBJ whole genome shotgun (WGS) entry which is preliminary data.</text>
</comment>
<keyword evidence="2 4" id="KW-0238">DNA-binding</keyword>
<dbReference type="PANTHER" id="PTHR30055:SF234">
    <property type="entry name" value="HTH-TYPE TRANSCRIPTIONAL REGULATOR BETI"/>
    <property type="match status" value="1"/>
</dbReference>
<dbReference type="Pfam" id="PF00440">
    <property type="entry name" value="TetR_N"/>
    <property type="match status" value="1"/>
</dbReference>
<feature type="domain" description="HTH tetR-type" evidence="6">
    <location>
        <begin position="27"/>
        <end position="86"/>
    </location>
</feature>
<evidence type="ECO:0000259" key="6">
    <source>
        <dbReference type="PROSITE" id="PS50977"/>
    </source>
</evidence>
<accession>A0A059G9C9</accession>
<dbReference type="InterPro" id="IPR050109">
    <property type="entry name" value="HTH-type_TetR-like_transc_reg"/>
</dbReference>
<dbReference type="PANTHER" id="PTHR30055">
    <property type="entry name" value="HTH-TYPE TRANSCRIPTIONAL REGULATOR RUTR"/>
    <property type="match status" value="1"/>
</dbReference>
<evidence type="ECO:0000256" key="5">
    <source>
        <dbReference type="SAM" id="MobiDB-lite"/>
    </source>
</evidence>
<dbReference type="AlphaFoldDB" id="A0A059G9C9"/>
<name>A0A059G9C9_9PROT</name>
<dbReference type="Gene3D" id="1.10.357.10">
    <property type="entry name" value="Tetracycline Repressor, domain 2"/>
    <property type="match status" value="1"/>
</dbReference>
<dbReference type="EMBL" id="ARYL01000006">
    <property type="protein sequence ID" value="KDA03329.1"/>
    <property type="molecule type" value="Genomic_DNA"/>
</dbReference>
<keyword evidence="1" id="KW-0805">Transcription regulation</keyword>
<dbReference type="GO" id="GO:0000976">
    <property type="term" value="F:transcription cis-regulatory region binding"/>
    <property type="evidence" value="ECO:0007669"/>
    <property type="project" value="TreeGrafter"/>
</dbReference>
<dbReference type="Proteomes" id="UP000024942">
    <property type="component" value="Unassembled WGS sequence"/>
</dbReference>
<reference evidence="7 8" key="1">
    <citation type="journal article" date="2014" name="Antonie Van Leeuwenhoek">
        <title>Hyphomonas beringensis sp. nov. and Hyphomonas chukchiensis sp. nov., isolated from surface seawater of the Bering Sea and Chukchi Sea.</title>
        <authorList>
            <person name="Li C."/>
            <person name="Lai Q."/>
            <person name="Li G."/>
            <person name="Dong C."/>
            <person name="Wang J."/>
            <person name="Liao Y."/>
            <person name="Shao Z."/>
        </authorList>
    </citation>
    <scope>NUCLEOTIDE SEQUENCE [LARGE SCALE GENOMIC DNA]</scope>
    <source>
        <strain evidence="7 8">SCH89</strain>
    </source>
</reference>
<proteinExistence type="predicted"/>
<dbReference type="InterPro" id="IPR001647">
    <property type="entry name" value="HTH_TetR"/>
</dbReference>
<evidence type="ECO:0000256" key="2">
    <source>
        <dbReference type="ARBA" id="ARBA00023125"/>
    </source>
</evidence>
<dbReference type="SUPFAM" id="SSF46689">
    <property type="entry name" value="Homeodomain-like"/>
    <property type="match status" value="1"/>
</dbReference>
<evidence type="ECO:0000256" key="1">
    <source>
        <dbReference type="ARBA" id="ARBA00023015"/>
    </source>
</evidence>
<evidence type="ECO:0000313" key="8">
    <source>
        <dbReference type="Proteomes" id="UP000024942"/>
    </source>
</evidence>
<keyword evidence="8" id="KW-1185">Reference proteome</keyword>
<dbReference type="STRING" id="1280953.HOC_05578"/>
<evidence type="ECO:0000256" key="3">
    <source>
        <dbReference type="ARBA" id="ARBA00023163"/>
    </source>
</evidence>
<protein>
    <submittedName>
        <fullName evidence="7">TetR family transcriptional regulator</fullName>
    </submittedName>
</protein>
<keyword evidence="3" id="KW-0804">Transcription</keyword>
<sequence>MSTPKVTPFPAPQSTEDSSDGRRLRSERSRSQIIDALFGLIREGDMNPSAARVAERAAVGQRTVFRHFEDMDSLFGEMAEQIQTEVMPIVLAPYASSDWRERLSELVKRRSDVFERIFPVRVSANLRRFQSRFLMDEYRRGIMFERQTLKAILPAEILAEAGLLDALDVATGFHTWRRMRQDQNLSQQDATRVMMLMVERLIRE</sequence>
<dbReference type="RefSeq" id="WP_035536590.1">
    <property type="nucleotide sequence ID" value="NZ_ARYL01000006.1"/>
</dbReference>
<evidence type="ECO:0000313" key="7">
    <source>
        <dbReference type="EMBL" id="KDA03329.1"/>
    </source>
</evidence>
<dbReference type="OrthoDB" id="8911656at2"/>
<dbReference type="eggNOG" id="COG1309">
    <property type="taxonomic scope" value="Bacteria"/>
</dbReference>
<dbReference type="GO" id="GO:0003700">
    <property type="term" value="F:DNA-binding transcription factor activity"/>
    <property type="evidence" value="ECO:0007669"/>
    <property type="project" value="TreeGrafter"/>
</dbReference>
<dbReference type="PATRIC" id="fig|1280953.3.peg.1123"/>
<organism evidence="7 8">
    <name type="scientific">Hyphomonas oceanitis SCH89</name>
    <dbReference type="NCBI Taxonomy" id="1280953"/>
    <lineage>
        <taxon>Bacteria</taxon>
        <taxon>Pseudomonadati</taxon>
        <taxon>Pseudomonadota</taxon>
        <taxon>Alphaproteobacteria</taxon>
        <taxon>Hyphomonadales</taxon>
        <taxon>Hyphomonadaceae</taxon>
        <taxon>Hyphomonas</taxon>
    </lineage>
</organism>
<evidence type="ECO:0000256" key="4">
    <source>
        <dbReference type="PROSITE-ProRule" id="PRU00335"/>
    </source>
</evidence>
<feature type="region of interest" description="Disordered" evidence="5">
    <location>
        <begin position="1"/>
        <end position="27"/>
    </location>
</feature>
<gene>
    <name evidence="7" type="ORF">HOC_05578</name>
</gene>
<dbReference type="PROSITE" id="PS50977">
    <property type="entry name" value="HTH_TETR_2"/>
    <property type="match status" value="1"/>
</dbReference>
<feature type="DNA-binding region" description="H-T-H motif" evidence="4">
    <location>
        <begin position="49"/>
        <end position="68"/>
    </location>
</feature>
<dbReference type="InterPro" id="IPR009057">
    <property type="entry name" value="Homeodomain-like_sf"/>
</dbReference>